<dbReference type="Proteomes" id="UP000282597">
    <property type="component" value="Chromosome"/>
</dbReference>
<dbReference type="AlphaFoldDB" id="A0A2Z6ETF3"/>
<feature type="compositionally biased region" description="Polar residues" evidence="1">
    <location>
        <begin position="1"/>
        <end position="10"/>
    </location>
</feature>
<reference evidence="2 3" key="1">
    <citation type="journal article" date="2018" name="Microbes Environ.">
        <title>Comparative Genomic Insights into Endofungal Lifestyles of Two Bacterial Endosymbionts, Mycoavidus cysteinexigens and Burkholderia rhizoxinica.</title>
        <authorList>
            <person name="Sharmin D."/>
            <person name="Guo Y."/>
            <person name="Nishizawa T."/>
            <person name="Ohshima S."/>
            <person name="Sato Y."/>
            <person name="Takashima Y."/>
            <person name="Narisawa K."/>
            <person name="Ohta H."/>
        </authorList>
    </citation>
    <scope>NUCLEOTIDE SEQUENCE [LARGE SCALE GENOMIC DNA]</scope>
    <source>
        <strain evidence="2 3">B1-EB</strain>
    </source>
</reference>
<dbReference type="KEGG" id="mcys:MCB1EB_0538"/>
<gene>
    <name evidence="2" type="ORF">MCB1EB_0538</name>
</gene>
<name>A0A2Z6ETF3_9BURK</name>
<evidence type="ECO:0000313" key="3">
    <source>
        <dbReference type="Proteomes" id="UP000282597"/>
    </source>
</evidence>
<dbReference type="EMBL" id="AP018150">
    <property type="protein sequence ID" value="BBE08699.1"/>
    <property type="molecule type" value="Genomic_DNA"/>
</dbReference>
<evidence type="ECO:0000313" key="2">
    <source>
        <dbReference type="EMBL" id="BBE08699.1"/>
    </source>
</evidence>
<organism evidence="2 3">
    <name type="scientific">Mycoavidus cysteinexigens</name>
    <dbReference type="NCBI Taxonomy" id="1553431"/>
    <lineage>
        <taxon>Bacteria</taxon>
        <taxon>Pseudomonadati</taxon>
        <taxon>Pseudomonadota</taxon>
        <taxon>Betaproteobacteria</taxon>
        <taxon>Burkholderiales</taxon>
        <taxon>Burkholderiaceae</taxon>
        <taxon>Mycoavidus</taxon>
    </lineage>
</organism>
<evidence type="ECO:0000256" key="1">
    <source>
        <dbReference type="SAM" id="MobiDB-lite"/>
    </source>
</evidence>
<feature type="region of interest" description="Disordered" evidence="1">
    <location>
        <begin position="1"/>
        <end position="35"/>
    </location>
</feature>
<accession>A0A2Z6ETF3</accession>
<keyword evidence="3" id="KW-1185">Reference proteome</keyword>
<dbReference type="RefSeq" id="WP_045363111.1">
    <property type="nucleotide sequence ID" value="NZ_AP018150.1"/>
</dbReference>
<protein>
    <submittedName>
        <fullName evidence="2">Uncharacterized protein</fullName>
    </submittedName>
</protein>
<feature type="compositionally biased region" description="Basic and acidic residues" evidence="1">
    <location>
        <begin position="11"/>
        <end position="20"/>
    </location>
</feature>
<proteinExistence type="predicted"/>
<sequence length="165" mass="19174">MQSADPTQSSKPDETKKQKQEAGCNYRNQFKNQEKLHPDWDTFSKYEKAAARRGFFTEEGMPDKARYNRLRTQRDAGNIKDKDGKPRFVDQNGVVDTTAYRKYLKQLSAKKFTRVDGSHPFQEADGSGNTQKYRKYVKQYLEEKEAVFTLIDLKNNGFPGRSDEK</sequence>